<sequence>MGEWTFLTNHAHTLLCIARDPGIRLRDVAERVGVTERAAQRIVADLVEAGYLDRLREGRRNYYRIRADRPLRHPVEHGHRIGEILAVLHESKDSTESS</sequence>
<dbReference type="Gene3D" id="1.10.10.10">
    <property type="entry name" value="Winged helix-like DNA-binding domain superfamily/Winged helix DNA-binding domain"/>
    <property type="match status" value="1"/>
</dbReference>
<dbReference type="InterPro" id="IPR036390">
    <property type="entry name" value="WH_DNA-bd_sf"/>
</dbReference>
<dbReference type="CDD" id="cd00090">
    <property type="entry name" value="HTH_ARSR"/>
    <property type="match status" value="1"/>
</dbReference>
<dbReference type="Pfam" id="PF12802">
    <property type="entry name" value="MarR_2"/>
    <property type="match status" value="1"/>
</dbReference>
<proteinExistence type="predicted"/>
<evidence type="ECO:0000259" key="1">
    <source>
        <dbReference type="Pfam" id="PF12802"/>
    </source>
</evidence>
<protein>
    <submittedName>
        <fullName evidence="2">Winged helix-turn-helix domain-containing protein</fullName>
    </submittedName>
</protein>
<dbReference type="InterPro" id="IPR000835">
    <property type="entry name" value="HTH_MarR-typ"/>
</dbReference>
<name>A0ABX8VNP1_9MYCO</name>
<dbReference type="EMBL" id="CP080333">
    <property type="protein sequence ID" value="QYL19212.1"/>
    <property type="molecule type" value="Genomic_DNA"/>
</dbReference>
<reference evidence="2 3" key="1">
    <citation type="submission" date="2021-07" db="EMBL/GenBank/DDBJ databases">
        <title>Whole genome sequencing of non-tuberculosis mycobacteria type-strains.</title>
        <authorList>
            <person name="Igarashi Y."/>
            <person name="Osugi A."/>
            <person name="Mitarai S."/>
        </authorList>
    </citation>
    <scope>NUCLEOTIDE SEQUENCE [LARGE SCALE GENOMIC DNA]</scope>
    <source>
        <strain evidence="2 3">JCM 16370</strain>
    </source>
</reference>
<gene>
    <name evidence="2" type="ORF">K0O64_12430</name>
</gene>
<organism evidence="2 3">
    <name type="scientific">Mycolicibacterium pallens</name>
    <dbReference type="NCBI Taxonomy" id="370524"/>
    <lineage>
        <taxon>Bacteria</taxon>
        <taxon>Bacillati</taxon>
        <taxon>Actinomycetota</taxon>
        <taxon>Actinomycetes</taxon>
        <taxon>Mycobacteriales</taxon>
        <taxon>Mycobacteriaceae</taxon>
        <taxon>Mycolicibacterium</taxon>
    </lineage>
</organism>
<dbReference type="InterPro" id="IPR011991">
    <property type="entry name" value="ArsR-like_HTH"/>
</dbReference>
<dbReference type="InterPro" id="IPR036388">
    <property type="entry name" value="WH-like_DNA-bd_sf"/>
</dbReference>
<accession>A0ABX8VNP1</accession>
<evidence type="ECO:0000313" key="2">
    <source>
        <dbReference type="EMBL" id="QYL19212.1"/>
    </source>
</evidence>
<dbReference type="SUPFAM" id="SSF46785">
    <property type="entry name" value="Winged helix' DNA-binding domain"/>
    <property type="match status" value="1"/>
</dbReference>
<dbReference type="Proteomes" id="UP000825367">
    <property type="component" value="Chromosome"/>
</dbReference>
<keyword evidence="3" id="KW-1185">Reference proteome</keyword>
<dbReference type="RefSeq" id="WP_071949899.1">
    <property type="nucleotide sequence ID" value="NZ_BAAAVX010000005.1"/>
</dbReference>
<feature type="domain" description="HTH marR-type" evidence="1">
    <location>
        <begin position="9"/>
        <end position="57"/>
    </location>
</feature>
<evidence type="ECO:0000313" key="3">
    <source>
        <dbReference type="Proteomes" id="UP000825367"/>
    </source>
</evidence>